<dbReference type="InterPro" id="IPR051701">
    <property type="entry name" value="Mito_OM_Translocase_MSP1"/>
</dbReference>
<proteinExistence type="predicted"/>
<dbReference type="AlphaFoldDB" id="A0A0D3AMM7"/>
<sequence>MEQKSVLLSALGVGVGLGIGLASGQTLGRWANGSGPLKDGLTGEQIEQELLKQILDGRESTVTFNEFPYFLRGCDLPSLYGLVVKAYVHLKVSDISKHTRNLAPASKAILLSGTAEFYHQMLAKALSHYFESKLLLLDII</sequence>
<dbReference type="PANTHER" id="PTHR45644">
    <property type="entry name" value="AAA ATPASE, PUTATIVE (AFU_ORTHOLOGUE AFUA_2G12920)-RELATED-RELATED"/>
    <property type="match status" value="1"/>
</dbReference>
<evidence type="ECO:0000313" key="3">
    <source>
        <dbReference type="EnsemblPlants" id="Bo2g047370.1"/>
    </source>
</evidence>
<dbReference type="Proteomes" id="UP000032141">
    <property type="component" value="Chromosome C2"/>
</dbReference>
<name>A0A0D3AMM7_BRAOL</name>
<dbReference type="STRING" id="109376.A0A0D3AMM7"/>
<protein>
    <submittedName>
        <fullName evidence="3">Uncharacterized protein</fullName>
    </submittedName>
</protein>
<evidence type="ECO:0000313" key="4">
    <source>
        <dbReference type="Proteomes" id="UP000032141"/>
    </source>
</evidence>
<dbReference type="eggNOG" id="KOG0737">
    <property type="taxonomic scope" value="Eukaryota"/>
</dbReference>
<dbReference type="PANTHER" id="PTHR45644:SF83">
    <property type="entry name" value="P-LOOP CONTAINING NUCLEOSIDE TRIPHOSPHATE HYDROLASES SUPERFAMILY PROTEIN"/>
    <property type="match status" value="1"/>
</dbReference>
<keyword evidence="2" id="KW-0067">ATP-binding</keyword>
<evidence type="ECO:0000256" key="2">
    <source>
        <dbReference type="ARBA" id="ARBA00022840"/>
    </source>
</evidence>
<dbReference type="GO" id="GO:0005741">
    <property type="term" value="C:mitochondrial outer membrane"/>
    <property type="evidence" value="ECO:0007669"/>
    <property type="project" value="TreeGrafter"/>
</dbReference>
<organism evidence="3 4">
    <name type="scientific">Brassica oleracea var. oleracea</name>
    <dbReference type="NCBI Taxonomy" id="109376"/>
    <lineage>
        <taxon>Eukaryota</taxon>
        <taxon>Viridiplantae</taxon>
        <taxon>Streptophyta</taxon>
        <taxon>Embryophyta</taxon>
        <taxon>Tracheophyta</taxon>
        <taxon>Spermatophyta</taxon>
        <taxon>Magnoliopsida</taxon>
        <taxon>eudicotyledons</taxon>
        <taxon>Gunneridae</taxon>
        <taxon>Pentapetalae</taxon>
        <taxon>rosids</taxon>
        <taxon>malvids</taxon>
        <taxon>Brassicales</taxon>
        <taxon>Brassicaceae</taxon>
        <taxon>Brassiceae</taxon>
        <taxon>Brassica</taxon>
    </lineage>
</organism>
<reference evidence="3 4" key="1">
    <citation type="journal article" date="2014" name="Genome Biol.">
        <title>Transcriptome and methylome profiling reveals relics of genome dominance in the mesopolyploid Brassica oleracea.</title>
        <authorList>
            <person name="Parkin I.A."/>
            <person name="Koh C."/>
            <person name="Tang H."/>
            <person name="Robinson S.J."/>
            <person name="Kagale S."/>
            <person name="Clarke W.E."/>
            <person name="Town C.D."/>
            <person name="Nixon J."/>
            <person name="Krishnakumar V."/>
            <person name="Bidwell S.L."/>
            <person name="Denoeud F."/>
            <person name="Belcram H."/>
            <person name="Links M.G."/>
            <person name="Just J."/>
            <person name="Clarke C."/>
            <person name="Bender T."/>
            <person name="Huebert T."/>
            <person name="Mason A.S."/>
            <person name="Pires J.C."/>
            <person name="Barker G."/>
            <person name="Moore J."/>
            <person name="Walley P.G."/>
            <person name="Manoli S."/>
            <person name="Batley J."/>
            <person name="Edwards D."/>
            <person name="Nelson M.N."/>
            <person name="Wang X."/>
            <person name="Paterson A.H."/>
            <person name="King G."/>
            <person name="Bancroft I."/>
            <person name="Chalhoub B."/>
            <person name="Sharpe A.G."/>
        </authorList>
    </citation>
    <scope>NUCLEOTIDE SEQUENCE</scope>
    <source>
        <strain evidence="3 4">cv. TO1000</strain>
    </source>
</reference>
<evidence type="ECO:0000256" key="1">
    <source>
        <dbReference type="ARBA" id="ARBA00022741"/>
    </source>
</evidence>
<reference evidence="3" key="2">
    <citation type="submission" date="2015-03" db="UniProtKB">
        <authorList>
            <consortium name="EnsemblPlants"/>
        </authorList>
    </citation>
    <scope>IDENTIFICATION</scope>
</reference>
<dbReference type="GO" id="GO:0005524">
    <property type="term" value="F:ATP binding"/>
    <property type="evidence" value="ECO:0007669"/>
    <property type="project" value="UniProtKB-KW"/>
</dbReference>
<accession>A0A0D3AMM7</accession>
<dbReference type="HOGENOM" id="CLU_1837876_0_0_1"/>
<dbReference type="EnsemblPlants" id="Bo2g047370.1">
    <property type="protein sequence ID" value="Bo2g047370.1"/>
    <property type="gene ID" value="Bo2g047370"/>
</dbReference>
<keyword evidence="4" id="KW-1185">Reference proteome</keyword>
<dbReference type="Gramene" id="Bo2g047370.1">
    <property type="protein sequence ID" value="Bo2g047370.1"/>
    <property type="gene ID" value="Bo2g047370"/>
</dbReference>
<keyword evidence="1" id="KW-0547">Nucleotide-binding</keyword>
<dbReference type="OMA" id="KMEHEML"/>